<dbReference type="GO" id="GO:0005737">
    <property type="term" value="C:cytoplasm"/>
    <property type="evidence" value="ECO:0007669"/>
    <property type="project" value="TreeGrafter"/>
</dbReference>
<proteinExistence type="predicted"/>
<dbReference type="InterPro" id="IPR007471">
    <property type="entry name" value="N-end_Aminoacyl_Trfase_N"/>
</dbReference>
<evidence type="ECO:0000259" key="5">
    <source>
        <dbReference type="Pfam" id="PF04377"/>
    </source>
</evidence>
<dbReference type="EMBL" id="UINC01207163">
    <property type="protein sequence ID" value="SVE29140.1"/>
    <property type="molecule type" value="Genomic_DNA"/>
</dbReference>
<organism evidence="6">
    <name type="scientific">marine metagenome</name>
    <dbReference type="NCBI Taxonomy" id="408172"/>
    <lineage>
        <taxon>unclassified sequences</taxon>
        <taxon>metagenomes</taxon>
        <taxon>ecological metagenomes</taxon>
    </lineage>
</organism>
<dbReference type="Pfam" id="PF04376">
    <property type="entry name" value="ATE_N"/>
    <property type="match status" value="1"/>
</dbReference>
<dbReference type="GO" id="GO:0008914">
    <property type="term" value="F:leucyl-tRNA--protein transferase activity"/>
    <property type="evidence" value="ECO:0007669"/>
    <property type="project" value="InterPro"/>
</dbReference>
<protein>
    <recommendedName>
        <fullName evidence="7">Arginyltransferase</fullName>
    </recommendedName>
</protein>
<keyword evidence="2" id="KW-0808">Transferase</keyword>
<evidence type="ECO:0000256" key="1">
    <source>
        <dbReference type="ARBA" id="ARBA00022490"/>
    </source>
</evidence>
<evidence type="ECO:0000256" key="2">
    <source>
        <dbReference type="ARBA" id="ARBA00022679"/>
    </source>
</evidence>
<feature type="domain" description="N-end rule aminoacyl transferase C-terminal" evidence="5">
    <location>
        <begin position="108"/>
        <end position="205"/>
    </location>
</feature>
<evidence type="ECO:0000313" key="6">
    <source>
        <dbReference type="EMBL" id="SVE29140.1"/>
    </source>
</evidence>
<dbReference type="AlphaFoldDB" id="A0A383CAQ9"/>
<accession>A0A383CAQ9</accession>
<dbReference type="PANTHER" id="PTHR21367:SF1">
    <property type="entry name" value="ARGINYL-TRNA--PROTEIN TRANSFERASE 1"/>
    <property type="match status" value="1"/>
</dbReference>
<dbReference type="PANTHER" id="PTHR21367">
    <property type="entry name" value="ARGININE-TRNA-PROTEIN TRANSFERASE 1"/>
    <property type="match status" value="1"/>
</dbReference>
<dbReference type="GO" id="GO:0004057">
    <property type="term" value="F:arginyl-tRNA--protein transferase activity"/>
    <property type="evidence" value="ECO:0007669"/>
    <property type="project" value="InterPro"/>
</dbReference>
<dbReference type="Pfam" id="PF04377">
    <property type="entry name" value="ATE_C"/>
    <property type="match status" value="1"/>
</dbReference>
<evidence type="ECO:0000259" key="4">
    <source>
        <dbReference type="Pfam" id="PF04376"/>
    </source>
</evidence>
<dbReference type="InterPro" id="IPR017138">
    <property type="entry name" value="Asp_Glu_LeuTrfase"/>
</dbReference>
<dbReference type="PIRSF" id="PIRSF037208">
    <property type="entry name" value="ATE_pro_prd"/>
    <property type="match status" value="1"/>
</dbReference>
<gene>
    <name evidence="6" type="ORF">METZ01_LOCUS481994</name>
</gene>
<dbReference type="SUPFAM" id="SSF55729">
    <property type="entry name" value="Acyl-CoA N-acyltransferases (Nat)"/>
    <property type="match status" value="1"/>
</dbReference>
<reference evidence="6" key="1">
    <citation type="submission" date="2018-05" db="EMBL/GenBank/DDBJ databases">
        <authorList>
            <person name="Lanie J.A."/>
            <person name="Ng W.-L."/>
            <person name="Kazmierczak K.M."/>
            <person name="Andrzejewski T.M."/>
            <person name="Davidsen T.M."/>
            <person name="Wayne K.J."/>
            <person name="Tettelin H."/>
            <person name="Glass J.I."/>
            <person name="Rusch D."/>
            <person name="Podicherti R."/>
            <person name="Tsui H.-C.T."/>
            <person name="Winkler M.E."/>
        </authorList>
    </citation>
    <scope>NUCLEOTIDE SEQUENCE</scope>
</reference>
<sequence>MLNTDPNKLRFFYGTAPQPCPYLPGRIESKVVTELNSLDAVRLHDTLSQAGFRRSHSIAYRPACPDCTACVPVRVRVQEFEATRSMRRILRRNAYLTHHETQAFATEEQYLLFRSYEQARHGDGEMALMDFNDYRSMVEDTPVETMTVEFRDNAGVLNAVALTDQLSDGLSGVYKFFSPDKSHLSPGTFVILWHIERARALGLPY</sequence>
<name>A0A383CAQ9_9ZZZZ</name>
<keyword evidence="3" id="KW-0012">Acyltransferase</keyword>
<evidence type="ECO:0008006" key="7">
    <source>
        <dbReference type="Google" id="ProtNLM"/>
    </source>
</evidence>
<evidence type="ECO:0000256" key="3">
    <source>
        <dbReference type="ARBA" id="ARBA00023315"/>
    </source>
</evidence>
<feature type="domain" description="N-end aminoacyl transferase N-terminal" evidence="4">
    <location>
        <begin position="18"/>
        <end position="88"/>
    </location>
</feature>
<dbReference type="NCBIfam" id="NF002343">
    <property type="entry name" value="PRK01305.1-4"/>
    <property type="match status" value="1"/>
</dbReference>
<dbReference type="InterPro" id="IPR007472">
    <property type="entry name" value="N-end_Aminoacyl_Trfase_C"/>
</dbReference>
<dbReference type="InterPro" id="IPR016181">
    <property type="entry name" value="Acyl_CoA_acyltransferase"/>
</dbReference>
<feature type="non-terminal residue" evidence="6">
    <location>
        <position position="205"/>
    </location>
</feature>
<dbReference type="GO" id="GO:0071596">
    <property type="term" value="P:ubiquitin-dependent protein catabolic process via the N-end rule pathway"/>
    <property type="evidence" value="ECO:0007669"/>
    <property type="project" value="InterPro"/>
</dbReference>
<keyword evidence="1" id="KW-0963">Cytoplasm</keyword>
<dbReference type="InterPro" id="IPR030700">
    <property type="entry name" value="N-end_Aminoacyl_Trfase"/>
</dbReference>